<name>A0ACC0UDH1_9AGAM</name>
<feature type="non-terminal residue" evidence="1">
    <location>
        <position position="1"/>
    </location>
</feature>
<proteinExistence type="predicted"/>
<evidence type="ECO:0000313" key="1">
    <source>
        <dbReference type="EMBL" id="KAI9509556.1"/>
    </source>
</evidence>
<comment type="caution">
    <text evidence="1">The sequence shown here is derived from an EMBL/GenBank/DDBJ whole genome shotgun (WGS) entry which is preliminary data.</text>
</comment>
<organism evidence="1 2">
    <name type="scientific">Russula earlei</name>
    <dbReference type="NCBI Taxonomy" id="71964"/>
    <lineage>
        <taxon>Eukaryota</taxon>
        <taxon>Fungi</taxon>
        <taxon>Dikarya</taxon>
        <taxon>Basidiomycota</taxon>
        <taxon>Agaricomycotina</taxon>
        <taxon>Agaricomycetes</taxon>
        <taxon>Russulales</taxon>
        <taxon>Russulaceae</taxon>
        <taxon>Russula</taxon>
    </lineage>
</organism>
<protein>
    <submittedName>
        <fullName evidence="1">Eukaryotic translation initiation factor 4G1, eIF4E-binding domain-containing protein</fullName>
    </submittedName>
</protein>
<evidence type="ECO:0000313" key="2">
    <source>
        <dbReference type="Proteomes" id="UP001207468"/>
    </source>
</evidence>
<dbReference type="Proteomes" id="UP001207468">
    <property type="component" value="Unassembled WGS sequence"/>
</dbReference>
<reference evidence="1" key="1">
    <citation type="submission" date="2021-03" db="EMBL/GenBank/DDBJ databases">
        <title>Evolutionary priming and transition to the ectomycorrhizal habit in an iconic lineage of mushroom-forming fungi: is preadaptation a requirement?</title>
        <authorList>
            <consortium name="DOE Joint Genome Institute"/>
            <person name="Looney B.P."/>
            <person name="Miyauchi S."/>
            <person name="Morin E."/>
            <person name="Drula E."/>
            <person name="Courty P.E."/>
            <person name="Chicoki N."/>
            <person name="Fauchery L."/>
            <person name="Kohler A."/>
            <person name="Kuo A."/>
            <person name="LaButti K."/>
            <person name="Pangilinan J."/>
            <person name="Lipzen A."/>
            <person name="Riley R."/>
            <person name="Andreopoulos W."/>
            <person name="He G."/>
            <person name="Johnson J."/>
            <person name="Barry K.W."/>
            <person name="Grigoriev I.V."/>
            <person name="Nagy L."/>
            <person name="Hibbett D."/>
            <person name="Henrissat B."/>
            <person name="Matheny P.B."/>
            <person name="Labbe J."/>
            <person name="Martin A.F."/>
        </authorList>
    </citation>
    <scope>NUCLEOTIDE SEQUENCE</scope>
    <source>
        <strain evidence="1">BPL698</strain>
    </source>
</reference>
<keyword evidence="1" id="KW-0396">Initiation factor</keyword>
<sequence length="76" mass="8568">NSNTASPLPSALATARHIEDINRITYPQGIKGPEVELNVNTQKGKFRYDRDFLLQFMNICKEEPDNLPPLDVIGLE</sequence>
<keyword evidence="2" id="KW-1185">Reference proteome</keyword>
<gene>
    <name evidence="1" type="ORF">F5148DRAFT_968769</name>
</gene>
<accession>A0ACC0UDH1</accession>
<dbReference type="EMBL" id="JAGFNK010000061">
    <property type="protein sequence ID" value="KAI9509556.1"/>
    <property type="molecule type" value="Genomic_DNA"/>
</dbReference>
<keyword evidence="1" id="KW-0648">Protein biosynthesis</keyword>
<feature type="non-terminal residue" evidence="1">
    <location>
        <position position="76"/>
    </location>
</feature>